<protein>
    <submittedName>
        <fullName evidence="1">Uncharacterized protein</fullName>
    </submittedName>
</protein>
<evidence type="ECO:0000313" key="1">
    <source>
        <dbReference type="EMBL" id="EJW90174.1"/>
    </source>
</evidence>
<comment type="caution">
    <text evidence="1">The sequence shown here is derived from an EMBL/GenBank/DDBJ whole genome shotgun (WGS) entry which is preliminary data.</text>
</comment>
<sequence length="39" mass="4782">MQTREGRPPFFLFEGCFCLPVYRNSFSLFYAHRHYHRVA</sequence>
<gene>
    <name evidence="1" type="ORF">EVA_21718</name>
</gene>
<dbReference type="EMBL" id="AMCI01008997">
    <property type="protein sequence ID" value="EJW90174.1"/>
    <property type="molecule type" value="Genomic_DNA"/>
</dbReference>
<dbReference type="AlphaFoldDB" id="J9FS40"/>
<organism evidence="1">
    <name type="scientific">gut metagenome</name>
    <dbReference type="NCBI Taxonomy" id="749906"/>
    <lineage>
        <taxon>unclassified sequences</taxon>
        <taxon>metagenomes</taxon>
        <taxon>organismal metagenomes</taxon>
    </lineage>
</organism>
<reference evidence="1" key="1">
    <citation type="journal article" date="2012" name="PLoS ONE">
        <title>Gene sets for utilization of primary and secondary nutrition supplies in the distal gut of endangered iberian lynx.</title>
        <authorList>
            <person name="Alcaide M."/>
            <person name="Messina E."/>
            <person name="Richter M."/>
            <person name="Bargiela R."/>
            <person name="Peplies J."/>
            <person name="Huws S.A."/>
            <person name="Newbold C.J."/>
            <person name="Golyshin P.N."/>
            <person name="Simon M.A."/>
            <person name="Lopez G."/>
            <person name="Yakimov M.M."/>
            <person name="Ferrer M."/>
        </authorList>
    </citation>
    <scope>NUCLEOTIDE SEQUENCE</scope>
</reference>
<accession>J9FS40</accession>
<proteinExistence type="predicted"/>
<name>J9FS40_9ZZZZ</name>